<evidence type="ECO:0000313" key="3">
    <source>
        <dbReference type="Proteomes" id="UP001222325"/>
    </source>
</evidence>
<gene>
    <name evidence="2" type="ORF">B0H15DRAFT_944006</name>
</gene>
<dbReference type="AlphaFoldDB" id="A0AAD6XSS5"/>
<proteinExistence type="predicted"/>
<dbReference type="EMBL" id="JARJCN010000005">
    <property type="protein sequence ID" value="KAJ7100714.1"/>
    <property type="molecule type" value="Genomic_DNA"/>
</dbReference>
<organism evidence="2 3">
    <name type="scientific">Mycena belliarum</name>
    <dbReference type="NCBI Taxonomy" id="1033014"/>
    <lineage>
        <taxon>Eukaryota</taxon>
        <taxon>Fungi</taxon>
        <taxon>Dikarya</taxon>
        <taxon>Basidiomycota</taxon>
        <taxon>Agaricomycotina</taxon>
        <taxon>Agaricomycetes</taxon>
        <taxon>Agaricomycetidae</taxon>
        <taxon>Agaricales</taxon>
        <taxon>Marasmiineae</taxon>
        <taxon>Mycenaceae</taxon>
        <taxon>Mycena</taxon>
    </lineage>
</organism>
<protein>
    <submittedName>
        <fullName evidence="2">Uncharacterized protein</fullName>
    </submittedName>
</protein>
<evidence type="ECO:0000256" key="1">
    <source>
        <dbReference type="SAM" id="MobiDB-lite"/>
    </source>
</evidence>
<name>A0AAD6XSS5_9AGAR</name>
<sequence length="143" mass="15071">MHDYVRGALRSLRLTFCVLRPSRAEPDGAHAGHDAKAKPKPIGRSVPPTHAGPALDPRASAALEFTSIPTQYQLDSDASSGKSPPLVLCLFSAPLDSVSCPVSPCPDCSTAPFAHPRTIQIRDTLPGGWRLAVGGARIAGLKR</sequence>
<evidence type="ECO:0000313" key="2">
    <source>
        <dbReference type="EMBL" id="KAJ7100714.1"/>
    </source>
</evidence>
<keyword evidence="3" id="KW-1185">Reference proteome</keyword>
<reference evidence="2" key="1">
    <citation type="submission" date="2023-03" db="EMBL/GenBank/DDBJ databases">
        <title>Massive genome expansion in bonnet fungi (Mycena s.s.) driven by repeated elements and novel gene families across ecological guilds.</title>
        <authorList>
            <consortium name="Lawrence Berkeley National Laboratory"/>
            <person name="Harder C.B."/>
            <person name="Miyauchi S."/>
            <person name="Viragh M."/>
            <person name="Kuo A."/>
            <person name="Thoen E."/>
            <person name="Andreopoulos B."/>
            <person name="Lu D."/>
            <person name="Skrede I."/>
            <person name="Drula E."/>
            <person name="Henrissat B."/>
            <person name="Morin E."/>
            <person name="Kohler A."/>
            <person name="Barry K."/>
            <person name="LaButti K."/>
            <person name="Morin E."/>
            <person name="Salamov A."/>
            <person name="Lipzen A."/>
            <person name="Mereny Z."/>
            <person name="Hegedus B."/>
            <person name="Baldrian P."/>
            <person name="Stursova M."/>
            <person name="Weitz H."/>
            <person name="Taylor A."/>
            <person name="Grigoriev I.V."/>
            <person name="Nagy L.G."/>
            <person name="Martin F."/>
            <person name="Kauserud H."/>
        </authorList>
    </citation>
    <scope>NUCLEOTIDE SEQUENCE</scope>
    <source>
        <strain evidence="2">CBHHK173m</strain>
    </source>
</reference>
<accession>A0AAD6XSS5</accession>
<feature type="compositionally biased region" description="Basic and acidic residues" evidence="1">
    <location>
        <begin position="26"/>
        <end position="37"/>
    </location>
</feature>
<dbReference type="Proteomes" id="UP001222325">
    <property type="component" value="Unassembled WGS sequence"/>
</dbReference>
<comment type="caution">
    <text evidence="2">The sequence shown here is derived from an EMBL/GenBank/DDBJ whole genome shotgun (WGS) entry which is preliminary data.</text>
</comment>
<feature type="region of interest" description="Disordered" evidence="1">
    <location>
        <begin position="26"/>
        <end position="56"/>
    </location>
</feature>